<sequence>MIVVCDASPIIALALCGQLELLDKLFNVVLIPLEVFNESTIEGKEPTPFIRKWAAGKIVEVSDRQKVNIFNETLDKGESEAIALALEKAADYLLVDEKKGRKTATENRIKVIGSLGVLIMAKRKGLIKLIKPSLDLLRNSSTRISNFLYDQALKIAGETGSR</sequence>
<dbReference type="Pfam" id="PF11848">
    <property type="entry name" value="DUF3368"/>
    <property type="match status" value="1"/>
</dbReference>
<dbReference type="EMBL" id="JQ844205">
    <property type="protein sequence ID" value="AGS52677.1"/>
    <property type="molecule type" value="Genomic_DNA"/>
</dbReference>
<dbReference type="PANTHER" id="PTHR39550">
    <property type="entry name" value="SLL0658 PROTEIN"/>
    <property type="match status" value="1"/>
</dbReference>
<accession>A0A806KDJ9</accession>
<dbReference type="AlphaFoldDB" id="A0A806KDJ9"/>
<protein>
    <recommendedName>
        <fullName evidence="2">DUF3368 domain-containing protein</fullName>
    </recommendedName>
</protein>
<name>A0A806KDJ9_9BACT</name>
<organism evidence="1">
    <name type="scientific">uncultured bacterium contig00064</name>
    <dbReference type="NCBI Taxonomy" id="1181547"/>
    <lineage>
        <taxon>Bacteria</taxon>
        <taxon>environmental samples</taxon>
    </lineage>
</organism>
<reference evidence="1" key="1">
    <citation type="submission" date="2012-03" db="EMBL/GenBank/DDBJ databases">
        <title>Functional metagenomics reveals considerable lignocellulase gene clusters in the gut microbiome of a wood-feeding higher termite.</title>
        <authorList>
            <person name="Liu N."/>
        </authorList>
    </citation>
    <scope>NUCLEOTIDE SEQUENCE</scope>
</reference>
<dbReference type="PANTHER" id="PTHR39550:SF1">
    <property type="entry name" value="SLL0658 PROTEIN"/>
    <property type="match status" value="1"/>
</dbReference>
<proteinExistence type="predicted"/>
<dbReference type="InterPro" id="IPR021799">
    <property type="entry name" value="PIN-like_prokaryotic"/>
</dbReference>
<evidence type="ECO:0008006" key="2">
    <source>
        <dbReference type="Google" id="ProtNLM"/>
    </source>
</evidence>
<evidence type="ECO:0000313" key="1">
    <source>
        <dbReference type="EMBL" id="AGS52677.1"/>
    </source>
</evidence>